<name>A0A229SIA5_9PSEU</name>
<dbReference type="Gene3D" id="1.25.40.10">
    <property type="entry name" value="Tetratricopeptide repeat domain"/>
    <property type="match status" value="2"/>
</dbReference>
<dbReference type="EMBL" id="NMQT01000008">
    <property type="protein sequence ID" value="OXM58615.1"/>
    <property type="molecule type" value="Genomic_DNA"/>
</dbReference>
<evidence type="ECO:0000313" key="2">
    <source>
        <dbReference type="Proteomes" id="UP000215223"/>
    </source>
</evidence>
<dbReference type="SUPFAM" id="SSF52540">
    <property type="entry name" value="P-loop containing nucleoside triphosphate hydrolases"/>
    <property type="match status" value="1"/>
</dbReference>
<dbReference type="GO" id="GO:0043531">
    <property type="term" value="F:ADP binding"/>
    <property type="evidence" value="ECO:0007669"/>
    <property type="project" value="InterPro"/>
</dbReference>
<dbReference type="AlphaFoldDB" id="A0A229SIA5"/>
<dbReference type="InterPro" id="IPR011990">
    <property type="entry name" value="TPR-like_helical_dom_sf"/>
</dbReference>
<dbReference type="SMART" id="SM00028">
    <property type="entry name" value="TPR"/>
    <property type="match status" value="5"/>
</dbReference>
<comment type="caution">
    <text evidence="1">The sequence shown here is derived from an EMBL/GenBank/DDBJ whole genome shotgun (WGS) entry which is preliminary data.</text>
</comment>
<dbReference type="RefSeq" id="WP_093932052.1">
    <property type="nucleotide sequence ID" value="NZ_NMQT01000008.1"/>
</dbReference>
<sequence>MEHAQVSKPSALGGLEYREVHSHTTVSHGGPLLTVVRELPVAPASLVGRAADLAQMDHAVARQAGRRALIVLAGVGGVGKTALAVSWAYRVHGAYPDGQLYVNLGAFDLGGPVAPGEVLGRFLRALGVPPDGVPSETGERAALFRSLSRDRALLIVLDNAVSAAQVRPLLPASARCVVVVTSRWQLAGLTVDGAQLLSVSPLAEEASTDLLRYLAGEDRVAGELSSAVSVARLCGGLPLALSVAGARLASRPQWPVRRMLRELEPGHRRLKSLSLQEDLAVQPVFDVSYRELPAGAARCYRLLGLHPGPEFGPGVAAAALTVAEDDTLGLLETLVDASLLTETNEGRYRFHDLVRLHAGEKAVADEDGESRDDATRRMLEWYLAGARAADRVITPYRRPRDPYRFLGTAPVVDLPNSREGALEWLERERVALVAAVRHAAERELYDLAWHLDDAMWPLFNYRRHHQDRLTVDLIGVDCARRLGNRDYESKVLKRLALAYLNTGKLEQAATEFTHGLELCEQIDDRHGAAGNLEGLGFVALARHDLTAATDYFTRALGIFEALGKPRHIAKTLLNLGTAQLATGDASGAVALLERALTGFAEFRETDPFNRARTLWQLGRALGRTEEVDQAQSVLDEALSEMTRLRSPHGQANVWRAQGELAITAGEPTLARTLLSKALAVYTDLGDAEAADTARLLEQLDG</sequence>
<dbReference type="PANTHER" id="PTHR47691">
    <property type="entry name" value="REGULATOR-RELATED"/>
    <property type="match status" value="1"/>
</dbReference>
<dbReference type="Proteomes" id="UP000215223">
    <property type="component" value="Unassembled WGS sequence"/>
</dbReference>
<gene>
    <name evidence="1" type="ORF">CFP71_01765</name>
</gene>
<dbReference type="Pfam" id="PF13424">
    <property type="entry name" value="TPR_12"/>
    <property type="match status" value="1"/>
</dbReference>
<organism evidence="1 2">
    <name type="scientific">Amycolatopsis thailandensis</name>
    <dbReference type="NCBI Taxonomy" id="589330"/>
    <lineage>
        <taxon>Bacteria</taxon>
        <taxon>Bacillati</taxon>
        <taxon>Actinomycetota</taxon>
        <taxon>Actinomycetes</taxon>
        <taxon>Pseudonocardiales</taxon>
        <taxon>Pseudonocardiaceae</taxon>
        <taxon>Amycolatopsis</taxon>
    </lineage>
</organism>
<dbReference type="PANTHER" id="PTHR47691:SF3">
    <property type="entry name" value="HTH-TYPE TRANSCRIPTIONAL REGULATOR RV0890C-RELATED"/>
    <property type="match status" value="1"/>
</dbReference>
<dbReference type="PRINTS" id="PR00364">
    <property type="entry name" value="DISEASERSIST"/>
</dbReference>
<protein>
    <submittedName>
        <fullName evidence="1">Regulator protein</fullName>
    </submittedName>
</protein>
<dbReference type="InterPro" id="IPR027417">
    <property type="entry name" value="P-loop_NTPase"/>
</dbReference>
<accession>A0A229SIA5</accession>
<dbReference type="SUPFAM" id="SSF48452">
    <property type="entry name" value="TPR-like"/>
    <property type="match status" value="1"/>
</dbReference>
<dbReference type="InterPro" id="IPR019734">
    <property type="entry name" value="TPR_rpt"/>
</dbReference>
<evidence type="ECO:0000313" key="1">
    <source>
        <dbReference type="EMBL" id="OXM58615.1"/>
    </source>
</evidence>
<reference evidence="1 2" key="1">
    <citation type="submission" date="2017-07" db="EMBL/GenBank/DDBJ databases">
        <title>Amycolatopsis thailandensis Genome sequencing and assembly.</title>
        <authorList>
            <person name="Kaur N."/>
            <person name="Mayilraj S."/>
        </authorList>
    </citation>
    <scope>NUCLEOTIDE SEQUENCE [LARGE SCALE GENOMIC DNA]</scope>
    <source>
        <strain evidence="1 2">JCM 16380</strain>
    </source>
</reference>
<dbReference type="Gene3D" id="3.40.50.300">
    <property type="entry name" value="P-loop containing nucleotide triphosphate hydrolases"/>
    <property type="match status" value="1"/>
</dbReference>
<proteinExistence type="predicted"/>
<keyword evidence="2" id="KW-1185">Reference proteome</keyword>